<dbReference type="Proteomes" id="UP000197138">
    <property type="component" value="Unassembled WGS sequence"/>
</dbReference>
<dbReference type="EMBL" id="MTKT01003794">
    <property type="protein sequence ID" value="OWM74307.1"/>
    <property type="molecule type" value="Genomic_DNA"/>
</dbReference>
<reference evidence="7" key="1">
    <citation type="journal article" date="2017" name="Plant J.">
        <title>The pomegranate (Punica granatum L.) genome and the genomics of punicalagin biosynthesis.</title>
        <authorList>
            <person name="Qin G."/>
            <person name="Xu C."/>
            <person name="Ming R."/>
            <person name="Tang H."/>
            <person name="Guyot R."/>
            <person name="Kramer E.M."/>
            <person name="Hu Y."/>
            <person name="Yi X."/>
            <person name="Qi Y."/>
            <person name="Xu X."/>
            <person name="Gao Z."/>
            <person name="Pan H."/>
            <person name="Jian J."/>
            <person name="Tian Y."/>
            <person name="Yue Z."/>
            <person name="Xu Y."/>
        </authorList>
    </citation>
    <scope>NUCLEOTIDE SEQUENCE [LARGE SCALE GENOMIC DNA]</scope>
    <source>
        <strain evidence="7">cv. Dabenzi</strain>
    </source>
</reference>
<feature type="compositionally biased region" description="Basic and acidic residues" evidence="4">
    <location>
        <begin position="73"/>
        <end position="86"/>
    </location>
</feature>
<protein>
    <recommendedName>
        <fullName evidence="5">FLZ-type domain-containing protein</fullName>
    </recommendedName>
</protein>
<organism evidence="6 7">
    <name type="scientific">Punica granatum</name>
    <name type="common">Pomegranate</name>
    <dbReference type="NCBI Taxonomy" id="22663"/>
    <lineage>
        <taxon>Eukaryota</taxon>
        <taxon>Viridiplantae</taxon>
        <taxon>Streptophyta</taxon>
        <taxon>Embryophyta</taxon>
        <taxon>Tracheophyta</taxon>
        <taxon>Spermatophyta</taxon>
        <taxon>Magnoliopsida</taxon>
        <taxon>eudicotyledons</taxon>
        <taxon>Gunneridae</taxon>
        <taxon>Pentapetalae</taxon>
        <taxon>rosids</taxon>
        <taxon>malvids</taxon>
        <taxon>Myrtales</taxon>
        <taxon>Lythraceae</taxon>
        <taxon>Punica</taxon>
    </lineage>
</organism>
<comment type="similarity">
    <text evidence="1">Belongs to the FLZ family.</text>
</comment>
<evidence type="ECO:0000256" key="2">
    <source>
        <dbReference type="ARBA" id="ARBA00022723"/>
    </source>
</evidence>
<keyword evidence="2" id="KW-0479">Metal-binding</keyword>
<evidence type="ECO:0000256" key="1">
    <source>
        <dbReference type="ARBA" id="ARBA00009374"/>
    </source>
</evidence>
<dbReference type="GO" id="GO:0008270">
    <property type="term" value="F:zinc ion binding"/>
    <property type="evidence" value="ECO:0007669"/>
    <property type="project" value="UniProtKB-KW"/>
</dbReference>
<sequence length="210" mass="23217">MSSRRYRLHLDRSTSSGNIGLLTRSDDNDLLSCHRKKFPVDSKVSTDAKPSNYHPPEVPGQVVKPSVVKSSKNPRDSDQKSEDSSLRSEQQQIPLRKAPAARKSIFFVGSPEKLLVADDVRAIGFGDLVKSCASCKKEFEPKKDVQMYHGRPFCSFKCRDARIASDGYTKKQVGLENNDGNVMKPLKRTPDLQAGQVGARNSISVLKLAA</sequence>
<dbReference type="InterPro" id="IPR007650">
    <property type="entry name" value="Zf-FLZ_dom"/>
</dbReference>
<keyword evidence="3" id="KW-0862">Zinc</keyword>
<evidence type="ECO:0000259" key="5">
    <source>
        <dbReference type="Pfam" id="PF04570"/>
    </source>
</evidence>
<dbReference type="AlphaFoldDB" id="A0A218WN65"/>
<accession>A0A218WN65</accession>
<evidence type="ECO:0000256" key="4">
    <source>
        <dbReference type="SAM" id="MobiDB-lite"/>
    </source>
</evidence>
<evidence type="ECO:0000313" key="6">
    <source>
        <dbReference type="EMBL" id="OWM74307.1"/>
    </source>
</evidence>
<dbReference type="Pfam" id="PF04570">
    <property type="entry name" value="zf-FLZ"/>
    <property type="match status" value="1"/>
</dbReference>
<proteinExistence type="inferred from homology"/>
<feature type="compositionally biased region" description="Low complexity" evidence="4">
    <location>
        <begin position="59"/>
        <end position="71"/>
    </location>
</feature>
<feature type="domain" description="FLZ-type" evidence="5">
    <location>
        <begin position="128"/>
        <end position="166"/>
    </location>
</feature>
<feature type="region of interest" description="Disordered" evidence="4">
    <location>
        <begin position="40"/>
        <end position="96"/>
    </location>
</feature>
<feature type="region of interest" description="Disordered" evidence="4">
    <location>
        <begin position="1"/>
        <end position="26"/>
    </location>
</feature>
<keyword evidence="3" id="KW-0863">Zinc-finger</keyword>
<comment type="caution">
    <text evidence="6">The sequence shown here is derived from an EMBL/GenBank/DDBJ whole genome shotgun (WGS) entry which is preliminary data.</text>
</comment>
<name>A0A218WN65_PUNGR</name>
<evidence type="ECO:0000256" key="3">
    <source>
        <dbReference type="ARBA" id="ARBA00022771"/>
    </source>
</evidence>
<evidence type="ECO:0000313" key="7">
    <source>
        <dbReference type="Proteomes" id="UP000197138"/>
    </source>
</evidence>
<gene>
    <name evidence="6" type="ORF">CDL15_Pgr008621</name>
</gene>